<protein>
    <submittedName>
        <fullName evidence="2">NAD(P)-dependent oxidoreductase</fullName>
    </submittedName>
</protein>
<evidence type="ECO:0000259" key="1">
    <source>
        <dbReference type="Pfam" id="PF04321"/>
    </source>
</evidence>
<accession>A0AB39P4C8</accession>
<gene>
    <name evidence="2" type="ORF">AB5J56_08225</name>
</gene>
<dbReference type="AlphaFoldDB" id="A0AB39P4C8"/>
<dbReference type="PANTHER" id="PTHR43242:SF1">
    <property type="entry name" value="NAD(P)-BINDING ROSSMANN-FOLD SUPERFAMILY PROTEIN"/>
    <property type="match status" value="1"/>
</dbReference>
<reference evidence="2" key="1">
    <citation type="submission" date="2024-07" db="EMBL/GenBank/DDBJ databases">
        <authorList>
            <person name="Yu S.T."/>
        </authorList>
    </citation>
    <scope>NUCLEOTIDE SEQUENCE</scope>
    <source>
        <strain evidence="2">R21</strain>
    </source>
</reference>
<dbReference type="Pfam" id="PF04321">
    <property type="entry name" value="RmlD_sub_bind"/>
    <property type="match status" value="1"/>
</dbReference>
<feature type="domain" description="RmlD-like substrate binding" evidence="1">
    <location>
        <begin position="4"/>
        <end position="270"/>
    </location>
</feature>
<name>A0AB39P4C8_9ACTN</name>
<evidence type="ECO:0000313" key="2">
    <source>
        <dbReference type="EMBL" id="XDQ24665.1"/>
    </source>
</evidence>
<dbReference type="InterPro" id="IPR029903">
    <property type="entry name" value="RmlD-like-bd"/>
</dbReference>
<dbReference type="InterPro" id="IPR036291">
    <property type="entry name" value="NAD(P)-bd_dom_sf"/>
</dbReference>
<dbReference type="SUPFAM" id="SSF51735">
    <property type="entry name" value="NAD(P)-binding Rossmann-fold domains"/>
    <property type="match status" value="1"/>
</dbReference>
<dbReference type="RefSeq" id="WP_369231514.1">
    <property type="nucleotide sequence ID" value="NZ_CP163435.1"/>
</dbReference>
<sequence length="296" mass="30814">MTRTLIVGSGFVGRALAARLTTAGESAVLASRRPPAAEGAAPWVALDAADATACARVVDEVRPDRLVLVHGPSDVTWCEAHPERAVALHTAAAANLTAAAPGCRTVLISTDNVFDGASGANDESTATAPANAYGRAKLRAERIVRESADGTVLRVSLIYGWEPPESGKWLNFFSACAHQLRLGGAVEAPDDQWTTPVLVEDVAAVTAAALPSGAPDLLHLGGPDRISRAAWAEAVADGLGVPRSRVVRVPKAAGRYASRPTNTCLTSHRLDGFLAERGLRVRGVTEGVRTLLEAAP</sequence>
<dbReference type="Gene3D" id="3.40.50.720">
    <property type="entry name" value="NAD(P)-binding Rossmann-like Domain"/>
    <property type="match status" value="1"/>
</dbReference>
<proteinExistence type="predicted"/>
<organism evidence="2">
    <name type="scientific">Streptomyces sp. R21</name>
    <dbReference type="NCBI Taxonomy" id="3238627"/>
    <lineage>
        <taxon>Bacteria</taxon>
        <taxon>Bacillati</taxon>
        <taxon>Actinomycetota</taxon>
        <taxon>Actinomycetes</taxon>
        <taxon>Kitasatosporales</taxon>
        <taxon>Streptomycetaceae</taxon>
        <taxon>Streptomyces</taxon>
    </lineage>
</organism>
<dbReference type="PANTHER" id="PTHR43242">
    <property type="entry name" value="NAD(P)-BINDING ROSSMANN-FOLD SUPERFAMILY PROTEIN"/>
    <property type="match status" value="1"/>
</dbReference>
<dbReference type="EMBL" id="CP163435">
    <property type="protein sequence ID" value="XDQ24665.1"/>
    <property type="molecule type" value="Genomic_DNA"/>
</dbReference>